<protein>
    <submittedName>
        <fullName evidence="3">Phage_rel_nuc, putative phage-type endonuclease</fullName>
    </submittedName>
</protein>
<evidence type="ECO:0000259" key="1">
    <source>
        <dbReference type="Pfam" id="PF09588"/>
    </source>
</evidence>
<dbReference type="Gene3D" id="3.90.320.10">
    <property type="match status" value="1"/>
</dbReference>
<feature type="domain" description="YqaJ viral recombinase" evidence="1">
    <location>
        <begin position="24"/>
        <end position="164"/>
    </location>
</feature>
<keyword evidence="3" id="KW-0540">Nuclease</keyword>
<evidence type="ECO:0000313" key="2">
    <source>
        <dbReference type="EMBL" id="CAB4166819.1"/>
    </source>
</evidence>
<dbReference type="EMBL" id="LR796969">
    <property type="protein sequence ID" value="CAB4178626.1"/>
    <property type="molecule type" value="Genomic_DNA"/>
</dbReference>
<accession>A0A6J5PSR6</accession>
<name>A0A6J5PSR6_9CAUD</name>
<dbReference type="InterPro" id="IPR011335">
    <property type="entry name" value="Restrct_endonuc-II-like"/>
</dbReference>
<reference evidence="3" key="1">
    <citation type="submission" date="2020-05" db="EMBL/GenBank/DDBJ databases">
        <authorList>
            <person name="Chiriac C."/>
            <person name="Salcher M."/>
            <person name="Ghai R."/>
            <person name="Kavagutti S V."/>
        </authorList>
    </citation>
    <scope>NUCLEOTIDE SEQUENCE</scope>
</reference>
<dbReference type="PANTHER" id="PTHR46609">
    <property type="entry name" value="EXONUCLEASE, PHAGE-TYPE/RECB, C-TERMINAL DOMAIN-CONTAINING PROTEIN"/>
    <property type="match status" value="1"/>
</dbReference>
<dbReference type="SUPFAM" id="SSF52980">
    <property type="entry name" value="Restriction endonuclease-like"/>
    <property type="match status" value="1"/>
</dbReference>
<evidence type="ECO:0000313" key="3">
    <source>
        <dbReference type="EMBL" id="CAB4173096.1"/>
    </source>
</evidence>
<dbReference type="Pfam" id="PF09588">
    <property type="entry name" value="YqaJ"/>
    <property type="match status" value="1"/>
</dbReference>
<dbReference type="EMBL" id="LR796891">
    <property type="protein sequence ID" value="CAB4173096.1"/>
    <property type="molecule type" value="Genomic_DNA"/>
</dbReference>
<dbReference type="NCBIfam" id="TIGR03033">
    <property type="entry name" value="phage_rel_nuc"/>
    <property type="match status" value="1"/>
</dbReference>
<sequence length="218" mass="24431">MNKLADKIVEQITGVKAVEQGTDEWHQLRLGKVTASRVADILAKTKSGVSTSRGNYLVQLAIQQVTGAIEESYTNDAMQWGIDNEAQARVAYEIATQNFVDQVAFVLHPTIQGFGASPDGLVGECGLVEIKCPNSATHWSYIKAKEPPNKYYIQMQAQMACTDRQWCDFVSFDPRMPERSQLLIVRVPRNIEFVAEMEAEIKQFLSEVEVEVQLMKGM</sequence>
<dbReference type="InterPro" id="IPR051703">
    <property type="entry name" value="NF-kappa-B_Signaling_Reg"/>
</dbReference>
<gene>
    <name evidence="4" type="ORF">UFOVP1019_27</name>
    <name evidence="2" type="ORF">UFOVP846_59</name>
    <name evidence="3" type="ORF">UFOVP940_29</name>
</gene>
<dbReference type="InterPro" id="IPR011604">
    <property type="entry name" value="PDDEXK-like_dom_sf"/>
</dbReference>
<organism evidence="3">
    <name type="scientific">uncultured Caudovirales phage</name>
    <dbReference type="NCBI Taxonomy" id="2100421"/>
    <lineage>
        <taxon>Viruses</taxon>
        <taxon>Duplodnaviria</taxon>
        <taxon>Heunggongvirae</taxon>
        <taxon>Uroviricota</taxon>
        <taxon>Caudoviricetes</taxon>
        <taxon>Peduoviridae</taxon>
        <taxon>Maltschvirus</taxon>
        <taxon>Maltschvirus maltsch</taxon>
    </lineage>
</organism>
<dbReference type="InterPro" id="IPR019080">
    <property type="entry name" value="YqaJ_viral_recombinase"/>
</dbReference>
<dbReference type="CDD" id="cd22343">
    <property type="entry name" value="PDDEXK_lambda_exonuclease-like"/>
    <property type="match status" value="1"/>
</dbReference>
<evidence type="ECO:0000313" key="4">
    <source>
        <dbReference type="EMBL" id="CAB4178626.1"/>
    </source>
</evidence>
<dbReference type="EMBL" id="LR796779">
    <property type="protein sequence ID" value="CAB4166819.1"/>
    <property type="molecule type" value="Genomic_DNA"/>
</dbReference>
<proteinExistence type="predicted"/>
<dbReference type="InterPro" id="IPR017482">
    <property type="entry name" value="Lambda-type_endonuclease"/>
</dbReference>
<keyword evidence="3" id="KW-0255">Endonuclease</keyword>
<dbReference type="PANTHER" id="PTHR46609:SF6">
    <property type="entry name" value="EXONUCLEASE, PHAGE-TYPE_RECB, C-TERMINAL DOMAIN-CONTAINING PROTEIN-RELATED"/>
    <property type="match status" value="1"/>
</dbReference>
<keyword evidence="3" id="KW-0378">Hydrolase</keyword>
<dbReference type="GO" id="GO:0004519">
    <property type="term" value="F:endonuclease activity"/>
    <property type="evidence" value="ECO:0007669"/>
    <property type="project" value="UniProtKB-KW"/>
</dbReference>